<protein>
    <submittedName>
        <fullName evidence="1">Uncharacterized protein</fullName>
    </submittedName>
</protein>
<keyword evidence="2" id="KW-1185">Reference proteome</keyword>
<reference evidence="1 2" key="1">
    <citation type="submission" date="2016-10" db="EMBL/GenBank/DDBJ databases">
        <authorList>
            <person name="de Groot N.N."/>
        </authorList>
    </citation>
    <scope>NUCLEOTIDE SEQUENCE [LARGE SCALE GENOMIC DNA]</scope>
    <source>
        <strain evidence="1 2">DSM 45610</strain>
    </source>
</reference>
<dbReference type="EMBL" id="FNNQ01000002">
    <property type="protein sequence ID" value="SDW31781.1"/>
    <property type="molecule type" value="Genomic_DNA"/>
</dbReference>
<dbReference type="Proteomes" id="UP000198534">
    <property type="component" value="Unassembled WGS sequence"/>
</dbReference>
<gene>
    <name evidence="1" type="ORF">SAMN05444487_102235</name>
</gene>
<evidence type="ECO:0000313" key="2">
    <source>
        <dbReference type="Proteomes" id="UP000198534"/>
    </source>
</evidence>
<dbReference type="AlphaFoldDB" id="A0A1H2SJG5"/>
<sequence>MYQAFPGSDYYESSVAILGFQTFSHSHSGLPNLGDPHLASIEHAHNGFGCDVRPYPLIEGVSCVEPCQWLNHVTIDTTRRNVCYHLPLRATLFPLGLSFKQSSFHPCPLLLTSPLSRDLVVSRLGTFPACYFPPLVSLQGRLGGDRSCGLFDPPLANADFYRRLMGALERCPCLDQDGRDRHL</sequence>
<name>A0A1H2SJG5_9BACL</name>
<evidence type="ECO:0000313" key="1">
    <source>
        <dbReference type="EMBL" id="SDW31781.1"/>
    </source>
</evidence>
<accession>A0A1H2SJG5</accession>
<organism evidence="1 2">
    <name type="scientific">Marininema mesophilum</name>
    <dbReference type="NCBI Taxonomy" id="1048340"/>
    <lineage>
        <taxon>Bacteria</taxon>
        <taxon>Bacillati</taxon>
        <taxon>Bacillota</taxon>
        <taxon>Bacilli</taxon>
        <taxon>Bacillales</taxon>
        <taxon>Thermoactinomycetaceae</taxon>
        <taxon>Marininema</taxon>
    </lineage>
</organism>
<proteinExistence type="predicted"/>